<keyword evidence="6" id="KW-1185">Reference proteome</keyword>
<sequence length="227" mass="25396">MDQLSARASNLGAGASSSDVIHDALRAAIIRGELEEGQTLRQDAIAKMFNVSRIPVREALKQLEASGLVTSVRYKGVVVSRISSDEIREIFDFRATVEPKLIAHSVPRMSQQAIEHAQDLCNSFEQETDGVRWGDLNRQFHSSLYVDANLPYYFAAAEAANDRIERYIRAQLSLAHGRERAIEEHQQIIDACRAGDAERAADLTRQHIVNASLSLTRVIEEQVQQRD</sequence>
<dbReference type="InterPro" id="IPR011711">
    <property type="entry name" value="GntR_C"/>
</dbReference>
<dbReference type="CDD" id="cd07377">
    <property type="entry name" value="WHTH_GntR"/>
    <property type="match status" value="1"/>
</dbReference>
<dbReference type="SUPFAM" id="SSF46785">
    <property type="entry name" value="Winged helix' DNA-binding domain"/>
    <property type="match status" value="1"/>
</dbReference>
<evidence type="ECO:0000256" key="2">
    <source>
        <dbReference type="ARBA" id="ARBA00023125"/>
    </source>
</evidence>
<keyword evidence="1" id="KW-0805">Transcription regulation</keyword>
<evidence type="ECO:0000313" key="6">
    <source>
        <dbReference type="Proteomes" id="UP000678281"/>
    </source>
</evidence>
<dbReference type="GO" id="GO:0003677">
    <property type="term" value="F:DNA binding"/>
    <property type="evidence" value="ECO:0007669"/>
    <property type="project" value="UniProtKB-KW"/>
</dbReference>
<dbReference type="Gene3D" id="1.10.10.10">
    <property type="entry name" value="Winged helix-like DNA-binding domain superfamily/Winged helix DNA-binding domain"/>
    <property type="match status" value="1"/>
</dbReference>
<comment type="caution">
    <text evidence="5">The sequence shown here is derived from an EMBL/GenBank/DDBJ whole genome shotgun (WGS) entry which is preliminary data.</text>
</comment>
<reference evidence="5" key="1">
    <citation type="submission" date="2021-04" db="EMBL/GenBank/DDBJ databases">
        <title>Devosia litorisediminis sp. nov., isolated from a sand dune.</title>
        <authorList>
            <person name="Park S."/>
            <person name="Yoon J.-H."/>
        </authorList>
    </citation>
    <scope>NUCLEOTIDE SEQUENCE</scope>
    <source>
        <strain evidence="5">BSSL-BM10</strain>
    </source>
</reference>
<dbReference type="PRINTS" id="PR00035">
    <property type="entry name" value="HTHGNTR"/>
</dbReference>
<evidence type="ECO:0000259" key="4">
    <source>
        <dbReference type="PROSITE" id="PS50949"/>
    </source>
</evidence>
<gene>
    <name evidence="5" type="ORF">KD146_14275</name>
</gene>
<evidence type="ECO:0000313" key="5">
    <source>
        <dbReference type="EMBL" id="MBS3849865.1"/>
    </source>
</evidence>
<name>A0A942IEW7_9HYPH</name>
<evidence type="ECO:0000256" key="1">
    <source>
        <dbReference type="ARBA" id="ARBA00023015"/>
    </source>
</evidence>
<keyword evidence="2" id="KW-0238">DNA-binding</keyword>
<dbReference type="InterPro" id="IPR036388">
    <property type="entry name" value="WH-like_DNA-bd_sf"/>
</dbReference>
<dbReference type="PROSITE" id="PS50949">
    <property type="entry name" value="HTH_GNTR"/>
    <property type="match status" value="1"/>
</dbReference>
<dbReference type="Gene3D" id="1.20.120.530">
    <property type="entry name" value="GntR ligand-binding domain-like"/>
    <property type="match status" value="1"/>
</dbReference>
<dbReference type="AlphaFoldDB" id="A0A942IEW7"/>
<organism evidence="5 6">
    <name type="scientific">Devosia litorisediminis</name>
    <dbReference type="NCBI Taxonomy" id="2829817"/>
    <lineage>
        <taxon>Bacteria</taxon>
        <taxon>Pseudomonadati</taxon>
        <taxon>Pseudomonadota</taxon>
        <taxon>Alphaproteobacteria</taxon>
        <taxon>Hyphomicrobiales</taxon>
        <taxon>Devosiaceae</taxon>
        <taxon>Devosia</taxon>
    </lineage>
</organism>
<dbReference type="PANTHER" id="PTHR43537:SF41">
    <property type="entry name" value="TRANSCRIPTIONAL REGULATORY PROTEIN"/>
    <property type="match status" value="1"/>
</dbReference>
<dbReference type="SMART" id="SM00345">
    <property type="entry name" value="HTH_GNTR"/>
    <property type="match status" value="1"/>
</dbReference>
<accession>A0A942IEW7</accession>
<protein>
    <submittedName>
        <fullName evidence="5">GntR family transcriptional regulator</fullName>
    </submittedName>
</protein>
<dbReference type="InterPro" id="IPR008920">
    <property type="entry name" value="TF_FadR/GntR_C"/>
</dbReference>
<dbReference type="SMART" id="SM00895">
    <property type="entry name" value="FCD"/>
    <property type="match status" value="1"/>
</dbReference>
<dbReference type="InterPro" id="IPR036390">
    <property type="entry name" value="WH_DNA-bd_sf"/>
</dbReference>
<proteinExistence type="predicted"/>
<dbReference type="Pfam" id="PF00392">
    <property type="entry name" value="GntR"/>
    <property type="match status" value="1"/>
</dbReference>
<dbReference type="EMBL" id="JAGXTP010000002">
    <property type="protein sequence ID" value="MBS3849865.1"/>
    <property type="molecule type" value="Genomic_DNA"/>
</dbReference>
<dbReference type="Pfam" id="PF07729">
    <property type="entry name" value="FCD"/>
    <property type="match status" value="1"/>
</dbReference>
<dbReference type="Proteomes" id="UP000678281">
    <property type="component" value="Unassembled WGS sequence"/>
</dbReference>
<dbReference type="InterPro" id="IPR000524">
    <property type="entry name" value="Tscrpt_reg_HTH_GntR"/>
</dbReference>
<dbReference type="SUPFAM" id="SSF48008">
    <property type="entry name" value="GntR ligand-binding domain-like"/>
    <property type="match status" value="1"/>
</dbReference>
<evidence type="ECO:0000256" key="3">
    <source>
        <dbReference type="ARBA" id="ARBA00023163"/>
    </source>
</evidence>
<keyword evidence="3" id="KW-0804">Transcription</keyword>
<dbReference type="PANTHER" id="PTHR43537">
    <property type="entry name" value="TRANSCRIPTIONAL REGULATOR, GNTR FAMILY"/>
    <property type="match status" value="1"/>
</dbReference>
<feature type="domain" description="HTH gntR-type" evidence="4">
    <location>
        <begin position="15"/>
        <end position="82"/>
    </location>
</feature>
<dbReference type="GO" id="GO:0003700">
    <property type="term" value="F:DNA-binding transcription factor activity"/>
    <property type="evidence" value="ECO:0007669"/>
    <property type="project" value="InterPro"/>
</dbReference>